<accession>U3TI87</accession>
<evidence type="ECO:0000313" key="2">
    <source>
        <dbReference type="Proteomes" id="UP000016887"/>
    </source>
</evidence>
<sequence>MASIRVKARDPRLRPIIESATGRTPIQQEDAANNGIAVEAMVLNNVNLPPTGPVLSISLDPTLQSHSSELRYIISVILRAKYELTIAPSRMSGVSSTSTILPRETATAGKLGAMRLGNTEADILEELTSLSMPDAGRYNVRNPVNTMRNSFFHLGFDKILRDEM</sequence>
<proteinExistence type="predicted"/>
<dbReference type="Proteomes" id="UP000016887">
    <property type="component" value="Chromosome"/>
</dbReference>
<name>U3TI87_9CREN</name>
<protein>
    <submittedName>
        <fullName evidence="1">Uncharacterized protein</fullName>
    </submittedName>
</protein>
<evidence type="ECO:0000313" key="1">
    <source>
        <dbReference type="EMBL" id="BAN91069.1"/>
    </source>
</evidence>
<dbReference type="AlphaFoldDB" id="U3TI87"/>
<dbReference type="KEGG" id="acj:ACAM_1600"/>
<gene>
    <name evidence="1" type="ORF">ACAM_1600</name>
</gene>
<organism evidence="1 2">
    <name type="scientific">Aeropyrum camini SY1 = JCM 12091</name>
    <dbReference type="NCBI Taxonomy" id="1198449"/>
    <lineage>
        <taxon>Archaea</taxon>
        <taxon>Thermoproteota</taxon>
        <taxon>Thermoprotei</taxon>
        <taxon>Desulfurococcales</taxon>
        <taxon>Desulfurococcaceae</taxon>
        <taxon>Aeropyrum</taxon>
    </lineage>
</organism>
<dbReference type="RefSeq" id="WP_022542335.1">
    <property type="nucleotide sequence ID" value="NC_022521.1"/>
</dbReference>
<dbReference type="GeneID" id="17110790"/>
<reference evidence="1 2" key="1">
    <citation type="journal article" date="2013" name="Appl. Environ. Microbiol.">
        <title>Variation of the Virus-Related Elements within Syntenic Genomes of the Hyperthermophilic Archaeon Aeropyrum.</title>
        <authorList>
            <person name="Daifuku T."/>
            <person name="Yoshida T."/>
            <person name="Kitamura T."/>
            <person name="Kawaichi S."/>
            <person name="Inoue T."/>
            <person name="Nomura K."/>
            <person name="Yoshida Y."/>
            <person name="Kuno S."/>
            <person name="Sako Y."/>
        </authorList>
    </citation>
    <scope>NUCLEOTIDE SEQUENCE [LARGE SCALE GENOMIC DNA]</scope>
    <source>
        <strain evidence="1 2">SY1</strain>
    </source>
</reference>
<keyword evidence="2" id="KW-1185">Reference proteome</keyword>
<dbReference type="EMBL" id="AP012489">
    <property type="protein sequence ID" value="BAN91069.1"/>
    <property type="molecule type" value="Genomic_DNA"/>
</dbReference>